<proteinExistence type="predicted"/>
<name>A0ABD6EHN4_9BILA</name>
<organism evidence="1 2">
    <name type="scientific">Gnathostoma spinigerum</name>
    <dbReference type="NCBI Taxonomy" id="75299"/>
    <lineage>
        <taxon>Eukaryota</taxon>
        <taxon>Metazoa</taxon>
        <taxon>Ecdysozoa</taxon>
        <taxon>Nematoda</taxon>
        <taxon>Chromadorea</taxon>
        <taxon>Rhabditida</taxon>
        <taxon>Spirurina</taxon>
        <taxon>Gnathostomatomorpha</taxon>
        <taxon>Gnathostomatoidea</taxon>
        <taxon>Gnathostomatidae</taxon>
        <taxon>Gnathostoma</taxon>
    </lineage>
</organism>
<dbReference type="AlphaFoldDB" id="A0ABD6EHN4"/>
<keyword evidence="2" id="KW-1185">Reference proteome</keyword>
<sequence length="84" mass="9430">MISQPLGSILQFQCLEVKLLSAEILVANKENPGVHRSVKQPVGFFEKINSLRAETNTEMANLQFGAIVAEKVQSGWLCFPHQYR</sequence>
<dbReference type="EMBL" id="JBGFUD010001367">
    <property type="protein sequence ID" value="MFH4976187.1"/>
    <property type="molecule type" value="Genomic_DNA"/>
</dbReference>
<evidence type="ECO:0000313" key="2">
    <source>
        <dbReference type="Proteomes" id="UP001608902"/>
    </source>
</evidence>
<reference evidence="1 2" key="1">
    <citation type="submission" date="2024-08" db="EMBL/GenBank/DDBJ databases">
        <title>Gnathostoma spinigerum genome.</title>
        <authorList>
            <person name="Gonzalez-Bertolin B."/>
            <person name="Monzon S."/>
            <person name="Zaballos A."/>
            <person name="Jimenez P."/>
            <person name="Dekumyoy P."/>
            <person name="Varona S."/>
            <person name="Cuesta I."/>
            <person name="Sumanam S."/>
            <person name="Adisakwattana P."/>
            <person name="Gasser R.B."/>
            <person name="Hernandez-Gonzalez A."/>
            <person name="Young N.D."/>
            <person name="Perteguer M.J."/>
        </authorList>
    </citation>
    <scope>NUCLEOTIDE SEQUENCE [LARGE SCALE GENOMIC DNA]</scope>
    <source>
        <strain evidence="1">AL3</strain>
        <tissue evidence="1">Liver</tissue>
    </source>
</reference>
<dbReference type="Proteomes" id="UP001608902">
    <property type="component" value="Unassembled WGS sequence"/>
</dbReference>
<accession>A0ABD6EHN4</accession>
<gene>
    <name evidence="1" type="ORF">AB6A40_002896</name>
</gene>
<comment type="caution">
    <text evidence="1">The sequence shown here is derived from an EMBL/GenBank/DDBJ whole genome shotgun (WGS) entry which is preliminary data.</text>
</comment>
<evidence type="ECO:0000313" key="1">
    <source>
        <dbReference type="EMBL" id="MFH4976187.1"/>
    </source>
</evidence>
<protein>
    <submittedName>
        <fullName evidence="1">Uncharacterized protein</fullName>
    </submittedName>
</protein>